<dbReference type="EMBL" id="JAGIZA010000005">
    <property type="protein sequence ID" value="MBP0493175.1"/>
    <property type="molecule type" value="Genomic_DNA"/>
</dbReference>
<evidence type="ECO:0000313" key="11">
    <source>
        <dbReference type="EMBL" id="MBP0493175.1"/>
    </source>
</evidence>
<evidence type="ECO:0000256" key="8">
    <source>
        <dbReference type="ARBA" id="ARBA00072277"/>
    </source>
</evidence>
<dbReference type="GO" id="GO:0008936">
    <property type="term" value="F:nicotinamidase activity"/>
    <property type="evidence" value="ECO:0007669"/>
    <property type="project" value="UniProtKB-EC"/>
</dbReference>
<reference evidence="11" key="1">
    <citation type="submission" date="2021-03" db="EMBL/GenBank/DDBJ databases">
        <authorList>
            <person name="So Y."/>
        </authorList>
    </citation>
    <scope>NUCLEOTIDE SEQUENCE</scope>
    <source>
        <strain evidence="11">SG15</strain>
    </source>
</reference>
<dbReference type="Proteomes" id="UP000677537">
    <property type="component" value="Unassembled WGS sequence"/>
</dbReference>
<comment type="caution">
    <text evidence="11">The sequence shown here is derived from an EMBL/GenBank/DDBJ whole genome shotgun (WGS) entry which is preliminary data.</text>
</comment>
<dbReference type="CDD" id="cd01011">
    <property type="entry name" value="nicotinamidase"/>
    <property type="match status" value="1"/>
</dbReference>
<dbReference type="SUPFAM" id="SSF52499">
    <property type="entry name" value="Isochorismatase-like hydrolases"/>
    <property type="match status" value="1"/>
</dbReference>
<feature type="chain" id="PRO_5036821726" description="Nicotinamidase" evidence="9">
    <location>
        <begin position="25"/>
        <end position="232"/>
    </location>
</feature>
<evidence type="ECO:0000256" key="4">
    <source>
        <dbReference type="ARBA" id="ARBA00022801"/>
    </source>
</evidence>
<feature type="signal peptide" evidence="9">
    <location>
        <begin position="1"/>
        <end position="24"/>
    </location>
</feature>
<dbReference type="InterPro" id="IPR036380">
    <property type="entry name" value="Isochorismatase-like_sf"/>
</dbReference>
<accession>A0A940N0T3</accession>
<dbReference type="GO" id="GO:0019363">
    <property type="term" value="P:pyridine nucleotide biosynthetic process"/>
    <property type="evidence" value="ECO:0007669"/>
    <property type="project" value="UniProtKB-KW"/>
</dbReference>
<dbReference type="PANTHER" id="PTHR11080:SF2">
    <property type="entry name" value="LD05707P"/>
    <property type="match status" value="1"/>
</dbReference>
<dbReference type="InterPro" id="IPR000868">
    <property type="entry name" value="Isochorismatase-like_dom"/>
</dbReference>
<dbReference type="RefSeq" id="WP_209373285.1">
    <property type="nucleotide sequence ID" value="NZ_JAGIZA010000005.1"/>
</dbReference>
<name>A0A940N0T3_9PROT</name>
<evidence type="ECO:0000256" key="7">
    <source>
        <dbReference type="ARBA" id="ARBA00043224"/>
    </source>
</evidence>
<keyword evidence="9" id="KW-0732">Signal</keyword>
<dbReference type="Gene3D" id="3.40.50.850">
    <property type="entry name" value="Isochorismatase-like"/>
    <property type="match status" value="1"/>
</dbReference>
<keyword evidence="12" id="KW-1185">Reference proteome</keyword>
<gene>
    <name evidence="11" type="primary">pncA</name>
    <name evidence="11" type="ORF">J5Y10_10355</name>
</gene>
<dbReference type="InterPro" id="IPR052347">
    <property type="entry name" value="Isochorismatase_Nicotinamidase"/>
</dbReference>
<organism evidence="11 12">
    <name type="scientific">Roseomonas indoligenes</name>
    <dbReference type="NCBI Taxonomy" id="2820811"/>
    <lineage>
        <taxon>Bacteria</taxon>
        <taxon>Pseudomonadati</taxon>
        <taxon>Pseudomonadota</taxon>
        <taxon>Alphaproteobacteria</taxon>
        <taxon>Acetobacterales</taxon>
        <taxon>Roseomonadaceae</taxon>
        <taxon>Roseomonas</taxon>
    </lineage>
</organism>
<comment type="similarity">
    <text evidence="1">Belongs to the isochorismatase family.</text>
</comment>
<evidence type="ECO:0000259" key="10">
    <source>
        <dbReference type="Pfam" id="PF00857"/>
    </source>
</evidence>
<evidence type="ECO:0000256" key="3">
    <source>
        <dbReference type="ARBA" id="ARBA00022723"/>
    </source>
</evidence>
<evidence type="ECO:0000313" key="12">
    <source>
        <dbReference type="Proteomes" id="UP000677537"/>
    </source>
</evidence>
<evidence type="ECO:0000256" key="1">
    <source>
        <dbReference type="ARBA" id="ARBA00006336"/>
    </source>
</evidence>
<feature type="domain" description="Isochorismatase-like" evidence="10">
    <location>
        <begin position="31"/>
        <end position="223"/>
    </location>
</feature>
<dbReference type="Pfam" id="PF00857">
    <property type="entry name" value="Isochorismatase"/>
    <property type="match status" value="1"/>
</dbReference>
<dbReference type="NCBIfam" id="NF008623">
    <property type="entry name" value="PRK11609.1"/>
    <property type="match status" value="1"/>
</dbReference>
<dbReference type="AlphaFoldDB" id="A0A940N0T3"/>
<comment type="pathway">
    <text evidence="5">Cofactor biosynthesis; nicotinate biosynthesis; nicotinate from nicotinamide: step 1/1.</text>
</comment>
<protein>
    <recommendedName>
        <fullName evidence="8">Nicotinamidase</fullName>
        <ecNumber evidence="6">3.5.1.19</ecNumber>
    </recommendedName>
    <alternativeName>
        <fullName evidence="7">Nicotinamide deamidase</fullName>
    </alternativeName>
</protein>
<evidence type="ECO:0000256" key="6">
    <source>
        <dbReference type="ARBA" id="ARBA00039017"/>
    </source>
</evidence>
<evidence type="ECO:0000256" key="5">
    <source>
        <dbReference type="ARBA" id="ARBA00037900"/>
    </source>
</evidence>
<keyword evidence="3" id="KW-0479">Metal-binding</keyword>
<dbReference type="FunFam" id="3.40.50.850:FF:000006">
    <property type="entry name" value="Bifunctional pyrazinamidase/nicotinamidase"/>
    <property type="match status" value="1"/>
</dbReference>
<keyword evidence="2" id="KW-0662">Pyridine nucleotide biosynthesis</keyword>
<proteinExistence type="inferred from homology"/>
<sequence length="232" mass="24772">MALRRRSLFAALAGLPLLTTKGHAITPGADSALIVVDVQNCFTPGGSLAVKDGDAVVPVINALSRHFANVVLTQDWHTPDHVSFASQHQGQQPFGTVSLPYGTQVLWPDHCVMGTEGAALHPALSIPHAQLVIRKGYHRGVDSYSAFLEADRTTRTGLDGYLNSRGIRKLYVAGLATDFCVAWTALDARRLGFEATVIEDACRAIDLNGSLDKAWAEMAAAGVGRIRSQSIG</sequence>
<dbReference type="PANTHER" id="PTHR11080">
    <property type="entry name" value="PYRAZINAMIDASE/NICOTINAMIDASE"/>
    <property type="match status" value="1"/>
</dbReference>
<evidence type="ECO:0000256" key="9">
    <source>
        <dbReference type="SAM" id="SignalP"/>
    </source>
</evidence>
<dbReference type="GO" id="GO:0046872">
    <property type="term" value="F:metal ion binding"/>
    <property type="evidence" value="ECO:0007669"/>
    <property type="project" value="UniProtKB-KW"/>
</dbReference>
<keyword evidence="4 11" id="KW-0378">Hydrolase</keyword>
<evidence type="ECO:0000256" key="2">
    <source>
        <dbReference type="ARBA" id="ARBA00022642"/>
    </source>
</evidence>
<dbReference type="EC" id="3.5.1.19" evidence="6"/>